<dbReference type="PANTHER" id="PTHR46191">
    <property type="match status" value="1"/>
</dbReference>
<dbReference type="InterPro" id="IPR006439">
    <property type="entry name" value="HAD-SF_hydro_IA"/>
</dbReference>
<dbReference type="Pfam" id="PF00702">
    <property type="entry name" value="Hydrolase"/>
    <property type="match status" value="1"/>
</dbReference>
<evidence type="ECO:0000313" key="1">
    <source>
        <dbReference type="EMBL" id="KAJ8598264.1"/>
    </source>
</evidence>
<dbReference type="AlphaFoldDB" id="A0AAD7U6S3"/>
<dbReference type="InterPro" id="IPR044924">
    <property type="entry name" value="HAD-SF_hydro_IA_REG-2-like_cap"/>
</dbReference>
<dbReference type="SFLD" id="SFLDG01129">
    <property type="entry name" value="C1.5:_HAD__Beta-PGM__Phosphata"/>
    <property type="match status" value="1"/>
</dbReference>
<dbReference type="InterPro" id="IPR051828">
    <property type="entry name" value="HAD-like_hydrolase_domain"/>
</dbReference>
<proteinExistence type="predicted"/>
<dbReference type="PANTHER" id="PTHR46191:SF2">
    <property type="entry name" value="HALOACID DEHALOGENASE-LIKE HYDROLASE DOMAIN-CONTAINING PROTEIN 3"/>
    <property type="match status" value="1"/>
</dbReference>
<dbReference type="SFLD" id="SFLDS00003">
    <property type="entry name" value="Haloacid_Dehalogenase"/>
    <property type="match status" value="1"/>
</dbReference>
<dbReference type="Gene3D" id="3.40.50.1000">
    <property type="entry name" value="HAD superfamily/HAD-like"/>
    <property type="match status" value="1"/>
</dbReference>
<dbReference type="Proteomes" id="UP001230188">
    <property type="component" value="Unassembled WGS sequence"/>
</dbReference>
<dbReference type="InterPro" id="IPR023214">
    <property type="entry name" value="HAD_sf"/>
</dbReference>
<gene>
    <name evidence="1" type="ORF">CTAYLR_005501</name>
</gene>
<evidence type="ECO:0000313" key="2">
    <source>
        <dbReference type="Proteomes" id="UP001230188"/>
    </source>
</evidence>
<dbReference type="Gene3D" id="1.10.150.720">
    <property type="entry name" value="Haloacid dehalogenase-like hydrolase"/>
    <property type="match status" value="1"/>
</dbReference>
<evidence type="ECO:0008006" key="3">
    <source>
        <dbReference type="Google" id="ProtNLM"/>
    </source>
</evidence>
<dbReference type="EMBL" id="JAQMWT010000682">
    <property type="protein sequence ID" value="KAJ8598264.1"/>
    <property type="molecule type" value="Genomic_DNA"/>
</dbReference>
<sequence length="276" mass="30774">MTVLNGASIRAISFDVTGTLVVHTTAVAEAYAQCARWAQLRDPPTAEELRPAFKKAYREASATKPSFGHYDGKGDRAWWKYAVRLTMEYAGRDYDDDEFERCFRRIYQHYGSPRGYSELADVRGCLDALTDRGLVLGVTSNTASRTVETTLPLLGLHTYFHWFACSEDVGADKPEKKMFDASVGLAKFWCPDLAPHEVLHVGDNFAVDFCGARAAGLQALYLDRKGGTTNFQDWVVGPEYPGKCDDDVRDHTIHTLAAIIPILDDDDNPLIVNKKK</sequence>
<dbReference type="PRINTS" id="PR00413">
    <property type="entry name" value="HADHALOGNASE"/>
</dbReference>
<name>A0AAD7U6S3_9STRA</name>
<reference evidence="1" key="1">
    <citation type="submission" date="2023-01" db="EMBL/GenBank/DDBJ databases">
        <title>Metagenome sequencing of chrysophaentin producing Chrysophaeum taylorii.</title>
        <authorList>
            <person name="Davison J."/>
            <person name="Bewley C."/>
        </authorList>
    </citation>
    <scope>NUCLEOTIDE SEQUENCE</scope>
    <source>
        <strain evidence="1">NIES-1699</strain>
    </source>
</reference>
<comment type="caution">
    <text evidence="1">The sequence shown here is derived from an EMBL/GenBank/DDBJ whole genome shotgun (WGS) entry which is preliminary data.</text>
</comment>
<dbReference type="SUPFAM" id="SSF56784">
    <property type="entry name" value="HAD-like"/>
    <property type="match status" value="1"/>
</dbReference>
<dbReference type="InterPro" id="IPR036412">
    <property type="entry name" value="HAD-like_sf"/>
</dbReference>
<accession>A0AAD7U6S3</accession>
<organism evidence="1 2">
    <name type="scientific">Chrysophaeum taylorii</name>
    <dbReference type="NCBI Taxonomy" id="2483200"/>
    <lineage>
        <taxon>Eukaryota</taxon>
        <taxon>Sar</taxon>
        <taxon>Stramenopiles</taxon>
        <taxon>Ochrophyta</taxon>
        <taxon>Pelagophyceae</taxon>
        <taxon>Pelagomonadales</taxon>
        <taxon>Pelagomonadaceae</taxon>
        <taxon>Chrysophaeum</taxon>
    </lineage>
</organism>
<protein>
    <recommendedName>
        <fullName evidence="3">Haloacid dehalogenase-like hydrolase domain-containing protein 3</fullName>
    </recommendedName>
</protein>
<dbReference type="NCBIfam" id="TIGR01549">
    <property type="entry name" value="HAD-SF-IA-v1"/>
    <property type="match status" value="1"/>
</dbReference>
<keyword evidence="2" id="KW-1185">Reference proteome</keyword>